<dbReference type="EMBL" id="JBHTKI010000003">
    <property type="protein sequence ID" value="MFD1030162.1"/>
    <property type="molecule type" value="Genomic_DNA"/>
</dbReference>
<proteinExistence type="predicted"/>
<accession>A0ABW3L7T6</accession>
<dbReference type="RefSeq" id="WP_144840414.1">
    <property type="nucleotide sequence ID" value="NZ_JBHTKI010000003.1"/>
</dbReference>
<gene>
    <name evidence="1" type="ORF">ACFQ1X_01750</name>
</gene>
<protein>
    <submittedName>
        <fullName evidence="1">Uncharacterized protein</fullName>
    </submittedName>
</protein>
<comment type="caution">
    <text evidence="1">The sequence shown here is derived from an EMBL/GenBank/DDBJ whole genome shotgun (WGS) entry which is preliminary data.</text>
</comment>
<sequence length="77" mass="8284">MKKEKIPHIKAGGGMLLPSPIGPIRGANKSLIATKDNITMAIPPYSSTCFLIRSLVKNITPYFSAIKVFLGCPAIKN</sequence>
<organism evidence="1 2">
    <name type="scientific">Metaplanococcus flavidus</name>
    <dbReference type="NCBI Taxonomy" id="569883"/>
    <lineage>
        <taxon>Bacteria</taxon>
        <taxon>Bacillati</taxon>
        <taxon>Bacillota</taxon>
        <taxon>Bacilli</taxon>
        <taxon>Bacillales</taxon>
        <taxon>Caryophanaceae</taxon>
        <taxon>Metaplanococcus</taxon>
    </lineage>
</organism>
<evidence type="ECO:0000313" key="2">
    <source>
        <dbReference type="Proteomes" id="UP001597109"/>
    </source>
</evidence>
<keyword evidence="2" id="KW-1185">Reference proteome</keyword>
<reference evidence="2" key="1">
    <citation type="journal article" date="2019" name="Int. J. Syst. Evol. Microbiol.">
        <title>The Global Catalogue of Microorganisms (GCM) 10K type strain sequencing project: providing services to taxonomists for standard genome sequencing and annotation.</title>
        <authorList>
            <consortium name="The Broad Institute Genomics Platform"/>
            <consortium name="The Broad Institute Genome Sequencing Center for Infectious Disease"/>
            <person name="Wu L."/>
            <person name="Ma J."/>
        </authorList>
    </citation>
    <scope>NUCLEOTIDE SEQUENCE [LARGE SCALE GENOMIC DNA]</scope>
    <source>
        <strain evidence="2">CCUG 56756</strain>
    </source>
</reference>
<evidence type="ECO:0000313" key="1">
    <source>
        <dbReference type="EMBL" id="MFD1030162.1"/>
    </source>
</evidence>
<name>A0ABW3L7T6_9BACL</name>
<dbReference type="Proteomes" id="UP001597109">
    <property type="component" value="Unassembled WGS sequence"/>
</dbReference>